<dbReference type="Gene3D" id="3.40.630.30">
    <property type="match status" value="1"/>
</dbReference>
<dbReference type="RefSeq" id="WP_379881656.1">
    <property type="nucleotide sequence ID" value="NZ_JBHPON010000002.1"/>
</dbReference>
<dbReference type="GO" id="GO:0008791">
    <property type="term" value="F:arginine N-succinyltransferase activity"/>
    <property type="evidence" value="ECO:0007669"/>
    <property type="project" value="UniProtKB-EC"/>
</dbReference>
<dbReference type="NCBIfam" id="TIGR03243">
    <property type="entry name" value="arg_catab_AOST"/>
    <property type="match status" value="1"/>
</dbReference>
<evidence type="ECO:0000313" key="5">
    <source>
        <dbReference type="Proteomes" id="UP001596116"/>
    </source>
</evidence>
<dbReference type="InterPro" id="IPR016181">
    <property type="entry name" value="Acyl_CoA_acyltransferase"/>
</dbReference>
<keyword evidence="1" id="KW-0056">Arginine metabolism</keyword>
<protein>
    <submittedName>
        <fullName evidence="4">Arginine N-succinyltransferase</fullName>
        <ecNumber evidence="4">2.3.1.109</ecNumber>
    </submittedName>
</protein>
<dbReference type="Gene3D" id="2.40.40.20">
    <property type="match status" value="1"/>
</dbReference>
<keyword evidence="2 4" id="KW-0808">Transferase</keyword>
<dbReference type="InterPro" id="IPR007041">
    <property type="entry name" value="Arg_succinylTrfase_AstA/AruG"/>
</dbReference>
<dbReference type="Pfam" id="PF04958">
    <property type="entry name" value="AstA"/>
    <property type="match status" value="1"/>
</dbReference>
<evidence type="ECO:0000256" key="1">
    <source>
        <dbReference type="ARBA" id="ARBA00022503"/>
    </source>
</evidence>
<dbReference type="EMBL" id="JBHPON010000002">
    <property type="protein sequence ID" value="MFC6037100.1"/>
    <property type="molecule type" value="Genomic_DNA"/>
</dbReference>
<proteinExistence type="predicted"/>
<reference evidence="4 5" key="1">
    <citation type="submission" date="2024-09" db="EMBL/GenBank/DDBJ databases">
        <authorList>
            <person name="Zhang Z.-H."/>
        </authorList>
    </citation>
    <scope>NUCLEOTIDE SEQUENCE [LARGE SCALE GENOMIC DNA]</scope>
    <source>
        <strain evidence="4 5">HHTR114</strain>
    </source>
</reference>
<dbReference type="Proteomes" id="UP001596116">
    <property type="component" value="Unassembled WGS sequence"/>
</dbReference>
<accession>A0ABW1KYD6</accession>
<dbReference type="EC" id="2.3.1.109" evidence="4"/>
<dbReference type="PANTHER" id="PTHR30420:SF1">
    <property type="entry name" value="ARGININE N-SUCCINYLTRANSFERASE"/>
    <property type="match status" value="1"/>
</dbReference>
<name>A0ABW1KYD6_9PROT</name>
<organism evidence="4 5">
    <name type="scientific">Hyphococcus aureus</name>
    <dbReference type="NCBI Taxonomy" id="2666033"/>
    <lineage>
        <taxon>Bacteria</taxon>
        <taxon>Pseudomonadati</taxon>
        <taxon>Pseudomonadota</taxon>
        <taxon>Alphaproteobacteria</taxon>
        <taxon>Parvularculales</taxon>
        <taxon>Parvularculaceae</taxon>
        <taxon>Hyphococcus</taxon>
    </lineage>
</organism>
<dbReference type="SUPFAM" id="SSF55729">
    <property type="entry name" value="Acyl-CoA N-acyltransferases (Nat)"/>
    <property type="match status" value="1"/>
</dbReference>
<evidence type="ECO:0000256" key="3">
    <source>
        <dbReference type="ARBA" id="ARBA00023315"/>
    </source>
</evidence>
<comment type="caution">
    <text evidence="4">The sequence shown here is derived from an EMBL/GenBank/DDBJ whole genome shotgun (WGS) entry which is preliminary data.</text>
</comment>
<keyword evidence="5" id="KW-1185">Reference proteome</keyword>
<keyword evidence="3 4" id="KW-0012">Acyltransferase</keyword>
<dbReference type="PANTHER" id="PTHR30420">
    <property type="entry name" value="N-SUCCINYLARGININE DIHYDROLASE"/>
    <property type="match status" value="1"/>
</dbReference>
<evidence type="ECO:0000256" key="2">
    <source>
        <dbReference type="ARBA" id="ARBA00022679"/>
    </source>
</evidence>
<gene>
    <name evidence="4" type="ORF">ACFMB1_16210</name>
</gene>
<sequence length="336" mass="36858">MSLAFMRPVRREDFDAILELAKLSGGGMTNLPSDPDALRPRVEFAADSFTNNPTSPSGEVYMMVLEQDGKVLGTAAVFSAVGLDYGFVNYKINKTVHVSKQLKKRVERRLLVPTHDFSGASEVGSLFLSPEARGGGFGKFLAKARYLFIAQHRTLVADPVTAELRGWRAADGKQPFWESLGKLFFDMEFEDADLANSAMGNQIISDLLPRHPIYVAMLPEDAKACLGKPHDSALPAYNMLLKEGFAFHDYIDVFDGGPLVDARINDIKTIKESRLYPVETGDPGDAPVYLMAAGQLQSFRVTRAPGKVDGERMIIAKDAAQTLGVKAGDEIRAVKW</sequence>
<evidence type="ECO:0000313" key="4">
    <source>
        <dbReference type="EMBL" id="MFC6037100.1"/>
    </source>
</evidence>